<dbReference type="EC" id="4.1.1.36" evidence="3"/>
<dbReference type="Gene3D" id="3.40.50.1950">
    <property type="entry name" value="Flavin prenyltransferase-like"/>
    <property type="match status" value="1"/>
</dbReference>
<dbReference type="NCBIfam" id="TIGR00521">
    <property type="entry name" value="coaBC_dfp"/>
    <property type="match status" value="1"/>
</dbReference>
<keyword evidence="2 3" id="KW-0456">Lyase</keyword>
<keyword evidence="8" id="KW-1185">Reference proteome</keyword>
<keyword evidence="3 4" id="KW-0288">FMN</keyword>
<dbReference type="InterPro" id="IPR036551">
    <property type="entry name" value="Flavin_trans-like"/>
</dbReference>
<evidence type="ECO:0000313" key="7">
    <source>
        <dbReference type="EMBL" id="MBC3861851.1"/>
    </source>
</evidence>
<comment type="catalytic activity">
    <reaction evidence="3 4">
        <text>(R)-4'-phosphopantothenate + L-cysteine + CTP = N-[(R)-4-phosphopantothenoyl]-L-cysteine + CMP + diphosphate + H(+)</text>
        <dbReference type="Rhea" id="RHEA:19397"/>
        <dbReference type="ChEBI" id="CHEBI:10986"/>
        <dbReference type="ChEBI" id="CHEBI:15378"/>
        <dbReference type="ChEBI" id="CHEBI:33019"/>
        <dbReference type="ChEBI" id="CHEBI:35235"/>
        <dbReference type="ChEBI" id="CHEBI:37563"/>
        <dbReference type="ChEBI" id="CHEBI:59458"/>
        <dbReference type="ChEBI" id="CHEBI:60377"/>
        <dbReference type="EC" id="6.3.2.5"/>
    </reaction>
</comment>
<feature type="binding site" evidence="3">
    <location>
        <position position="328"/>
    </location>
    <ligand>
        <name>CTP</name>
        <dbReference type="ChEBI" id="CHEBI:37563"/>
    </ligand>
</feature>
<dbReference type="HAMAP" id="MF_02225">
    <property type="entry name" value="CoaBC"/>
    <property type="match status" value="1"/>
</dbReference>
<comment type="function">
    <text evidence="4">Catalyzes two steps in the biosynthesis of coenzyme A. In the first step cysteine is conjugated to 4'-phosphopantothenate to form 4-phosphopantothenoylcysteine, in the latter compound is decarboxylated to form 4'-phosphopantotheine.</text>
</comment>
<comment type="cofactor">
    <cofactor evidence="3">
        <name>Mg(2+)</name>
        <dbReference type="ChEBI" id="CHEBI:18420"/>
    </cofactor>
</comment>
<dbReference type="GO" id="GO:0015941">
    <property type="term" value="P:pantothenate catabolic process"/>
    <property type="evidence" value="ECO:0007669"/>
    <property type="project" value="InterPro"/>
</dbReference>
<dbReference type="AlphaFoldDB" id="A0A923KPL7"/>
<evidence type="ECO:0000256" key="2">
    <source>
        <dbReference type="ARBA" id="ARBA00023239"/>
    </source>
</evidence>
<feature type="binding site" evidence="3">
    <location>
        <position position="282"/>
    </location>
    <ligand>
        <name>CTP</name>
        <dbReference type="ChEBI" id="CHEBI:37563"/>
    </ligand>
</feature>
<sequence length="400" mass="42568">MRLAGKKIVLGLTGGVACYKVAELTRALGKAGASVQVVMTNAATQFITTVTMQALSGNTVYTDQWDARIHNNMPHIDLTRDADAIVIAPCSTDFMFKLAHGACDDLLSTLCVARPAHVPLLIAPAMNVEMWQNPATQRNVAQIKADGIRVMGPGSGDQACGETGMGRMLEPEQLLTEIIASFQSKSLAGKHVLITAGPTFEPIDPVRGITNLSSGKMGYAIAQAAWEAGAKVTLISGPTALAQPYGVQRVNVQTAQQMHDAVMSALKAQVQDVFIAVAAVADWRVANASDQKIKKTSDSDTPQLEFAQNPDILALVAALPNAPYCVGFAAESENLLQYGAAKRIKKNIPLLVGNIGHHTFGKDDNELVLFDAHGHAELGRADKQTLATKLVSELAIRLKN</sequence>
<reference evidence="7" key="1">
    <citation type="submission" date="2020-08" db="EMBL/GenBank/DDBJ databases">
        <title>Novel species isolated from subtropical streams in China.</title>
        <authorList>
            <person name="Lu H."/>
        </authorList>
    </citation>
    <scope>NUCLEOTIDE SEQUENCE</scope>
    <source>
        <strain evidence="7">KACC 12607</strain>
    </source>
</reference>
<keyword evidence="3" id="KW-0511">Multifunctional enzyme</keyword>
<evidence type="ECO:0000256" key="3">
    <source>
        <dbReference type="HAMAP-Rule" id="MF_02225"/>
    </source>
</evidence>
<comment type="pathway">
    <text evidence="3 4">Cofactor biosynthesis; coenzyme A biosynthesis; CoA from (R)-pantothenate: step 2/5.</text>
</comment>
<comment type="function">
    <text evidence="3">Catalyzes two sequential steps in the biosynthesis of coenzyme A. In the first step cysteine is conjugated to 4'-phosphopantothenate to form 4-phosphopantothenoylcysteine. In the second step the latter compound is decarboxylated to form 4'-phosphopantotheine.</text>
</comment>
<dbReference type="RefSeq" id="WP_186911910.1">
    <property type="nucleotide sequence ID" value="NZ_JACOFV010000005.1"/>
</dbReference>
<feature type="binding site" evidence="3">
    <location>
        <position position="292"/>
    </location>
    <ligand>
        <name>CTP</name>
        <dbReference type="ChEBI" id="CHEBI:37563"/>
    </ligand>
</feature>
<proteinExistence type="inferred from homology"/>
<evidence type="ECO:0000313" key="8">
    <source>
        <dbReference type="Proteomes" id="UP000634011"/>
    </source>
</evidence>
<keyword evidence="3 4" id="KW-0285">Flavoprotein</keyword>
<feature type="active site" description="Proton donor" evidence="3">
    <location>
        <position position="160"/>
    </location>
</feature>
<dbReference type="InterPro" id="IPR007085">
    <property type="entry name" value="DNA/pantothenate-metab_flavo_C"/>
</dbReference>
<dbReference type="SUPFAM" id="SSF102645">
    <property type="entry name" value="CoaB-like"/>
    <property type="match status" value="1"/>
</dbReference>
<comment type="similarity">
    <text evidence="3 4">In the N-terminal section; belongs to the HFCD (homo-oligomeric flavin containing Cys decarboxylase) superfamily.</text>
</comment>
<evidence type="ECO:0000259" key="6">
    <source>
        <dbReference type="Pfam" id="PF04127"/>
    </source>
</evidence>
<keyword evidence="3 4" id="KW-0436">Ligase</keyword>
<dbReference type="SUPFAM" id="SSF52507">
    <property type="entry name" value="Homo-oligomeric flavin-containing Cys decarboxylases, HFCD"/>
    <property type="match status" value="1"/>
</dbReference>
<feature type="domain" description="DNA/pantothenate metabolism flavoprotein C-terminal" evidence="6">
    <location>
        <begin position="187"/>
        <end position="395"/>
    </location>
</feature>
<dbReference type="GO" id="GO:0010181">
    <property type="term" value="F:FMN binding"/>
    <property type="evidence" value="ECO:0007669"/>
    <property type="project" value="UniProtKB-UniRule"/>
</dbReference>
<protein>
    <recommendedName>
        <fullName evidence="3">Coenzyme A biosynthesis bifunctional protein CoaBC</fullName>
    </recommendedName>
    <alternativeName>
        <fullName evidence="3">DNA/pantothenate metabolism flavoprotein</fullName>
    </alternativeName>
    <alternativeName>
        <fullName evidence="3">Phosphopantothenoylcysteine synthetase/decarboxylase</fullName>
        <shortName evidence="3">PPCS-PPCDC</shortName>
    </alternativeName>
    <domain>
        <recommendedName>
            <fullName evidence="3">Phosphopantothenoylcysteine decarboxylase</fullName>
            <shortName evidence="3">PPC decarboxylase</shortName>
            <shortName evidence="3">PPC-DC</shortName>
            <ecNumber evidence="3">4.1.1.36</ecNumber>
        </recommendedName>
        <alternativeName>
            <fullName evidence="3">CoaC</fullName>
        </alternativeName>
    </domain>
    <domain>
        <recommendedName>
            <fullName evidence="3">Phosphopantothenate--cysteine ligase</fullName>
            <ecNumber evidence="3">6.3.2.5</ecNumber>
        </recommendedName>
        <alternativeName>
            <fullName evidence="3">CoaB</fullName>
        </alternativeName>
        <alternativeName>
            <fullName evidence="3">Phosphopantothenoylcysteine synthetase</fullName>
            <shortName evidence="3">PPC synthetase</shortName>
            <shortName evidence="3">PPC-S</shortName>
        </alternativeName>
    </domain>
</protein>
<dbReference type="GO" id="GO:0046872">
    <property type="term" value="F:metal ion binding"/>
    <property type="evidence" value="ECO:0007669"/>
    <property type="project" value="UniProtKB-KW"/>
</dbReference>
<dbReference type="InterPro" id="IPR005252">
    <property type="entry name" value="CoaBC"/>
</dbReference>
<dbReference type="Gene3D" id="3.40.50.10300">
    <property type="entry name" value="CoaB-like"/>
    <property type="match status" value="1"/>
</dbReference>
<dbReference type="EMBL" id="JACOFV010000005">
    <property type="protein sequence ID" value="MBC3861851.1"/>
    <property type="molecule type" value="Genomic_DNA"/>
</dbReference>
<dbReference type="PROSITE" id="PS51257">
    <property type="entry name" value="PROKAR_LIPOPROTEIN"/>
    <property type="match status" value="1"/>
</dbReference>
<dbReference type="InterPro" id="IPR003382">
    <property type="entry name" value="Flavoprotein"/>
</dbReference>
<feature type="binding site" evidence="3">
    <location>
        <begin position="310"/>
        <end position="313"/>
    </location>
    <ligand>
        <name>CTP</name>
        <dbReference type="ChEBI" id="CHEBI:37563"/>
    </ligand>
</feature>
<evidence type="ECO:0000259" key="5">
    <source>
        <dbReference type="Pfam" id="PF02441"/>
    </source>
</evidence>
<dbReference type="GO" id="GO:0004632">
    <property type="term" value="F:phosphopantothenate--cysteine ligase activity"/>
    <property type="evidence" value="ECO:0007669"/>
    <property type="project" value="UniProtKB-UniRule"/>
</dbReference>
<dbReference type="PANTHER" id="PTHR14359:SF6">
    <property type="entry name" value="PHOSPHOPANTOTHENOYLCYSTEINE DECARBOXYLASE"/>
    <property type="match status" value="1"/>
</dbReference>
<dbReference type="GO" id="GO:0015937">
    <property type="term" value="P:coenzyme A biosynthetic process"/>
    <property type="evidence" value="ECO:0007669"/>
    <property type="project" value="UniProtKB-UniRule"/>
</dbReference>
<feature type="region of interest" description="Phosphopantothenoylcysteine decarboxylase" evidence="3">
    <location>
        <begin position="1"/>
        <end position="191"/>
    </location>
</feature>
<dbReference type="Pfam" id="PF04127">
    <property type="entry name" value="DFP"/>
    <property type="match status" value="1"/>
</dbReference>
<feature type="binding site" evidence="3">
    <location>
        <position position="346"/>
    </location>
    <ligand>
        <name>CTP</name>
        <dbReference type="ChEBI" id="CHEBI:37563"/>
    </ligand>
</feature>
<feature type="binding site" evidence="3">
    <location>
        <position position="342"/>
    </location>
    <ligand>
        <name>CTP</name>
        <dbReference type="ChEBI" id="CHEBI:37563"/>
    </ligand>
</feature>
<gene>
    <name evidence="3 7" type="primary">coaBC</name>
    <name evidence="7" type="ORF">H8K32_07050</name>
</gene>
<dbReference type="Proteomes" id="UP000634011">
    <property type="component" value="Unassembled WGS sequence"/>
</dbReference>
<feature type="region of interest" description="Phosphopantothenate--cysteine ligase" evidence="3">
    <location>
        <begin position="192"/>
        <end position="400"/>
    </location>
</feature>
<organism evidence="7 8">
    <name type="scientific">Undibacterium jejuense</name>
    <dbReference type="NCBI Taxonomy" id="1344949"/>
    <lineage>
        <taxon>Bacteria</taxon>
        <taxon>Pseudomonadati</taxon>
        <taxon>Pseudomonadota</taxon>
        <taxon>Betaproteobacteria</taxon>
        <taxon>Burkholderiales</taxon>
        <taxon>Oxalobacteraceae</taxon>
        <taxon>Undibacterium</taxon>
    </lineage>
</organism>
<dbReference type="GO" id="GO:0071513">
    <property type="term" value="C:phosphopantothenoylcysteine decarboxylase complex"/>
    <property type="evidence" value="ECO:0007669"/>
    <property type="project" value="TreeGrafter"/>
</dbReference>
<keyword evidence="1 3" id="KW-0210">Decarboxylase</keyword>
<comment type="cofactor">
    <cofactor evidence="3">
        <name>FMN</name>
        <dbReference type="ChEBI" id="CHEBI:58210"/>
    </cofactor>
    <text evidence="3">Binds 1 FMN per subunit.</text>
</comment>
<dbReference type="GO" id="GO:0004633">
    <property type="term" value="F:phosphopantothenoylcysteine decarboxylase activity"/>
    <property type="evidence" value="ECO:0007669"/>
    <property type="project" value="UniProtKB-UniRule"/>
</dbReference>
<comment type="pathway">
    <text evidence="3 4">Cofactor biosynthesis; coenzyme A biosynthesis; CoA from (R)-pantothenate: step 3/5.</text>
</comment>
<comment type="similarity">
    <text evidence="3 4">In the C-terminal section; belongs to the PPC synthetase family.</text>
</comment>
<comment type="caution">
    <text evidence="7">The sequence shown here is derived from an EMBL/GenBank/DDBJ whole genome shotgun (WGS) entry which is preliminary data.</text>
</comment>
<dbReference type="EC" id="6.3.2.5" evidence="3"/>
<name>A0A923KPL7_9BURK</name>
<evidence type="ECO:0000256" key="4">
    <source>
        <dbReference type="RuleBase" id="RU364078"/>
    </source>
</evidence>
<comment type="caution">
    <text evidence="3">Lacks conserved residue(s) required for the propagation of feature annotation.</text>
</comment>
<dbReference type="Pfam" id="PF02441">
    <property type="entry name" value="Flavoprotein"/>
    <property type="match status" value="1"/>
</dbReference>
<dbReference type="PANTHER" id="PTHR14359">
    <property type="entry name" value="HOMO-OLIGOMERIC FLAVIN CONTAINING CYS DECARBOXYLASE FAMILY"/>
    <property type="match status" value="1"/>
</dbReference>
<keyword evidence="3" id="KW-0460">Magnesium</keyword>
<keyword evidence="3" id="KW-0479">Metal-binding</keyword>
<feature type="domain" description="Flavoprotein" evidence="5">
    <location>
        <begin position="6"/>
        <end position="180"/>
    </location>
</feature>
<accession>A0A923KPL7</accession>
<dbReference type="InterPro" id="IPR035929">
    <property type="entry name" value="CoaB-like_sf"/>
</dbReference>
<comment type="catalytic activity">
    <reaction evidence="3 4">
        <text>N-[(R)-4-phosphopantothenoyl]-L-cysteine + H(+) = (R)-4'-phosphopantetheine + CO2</text>
        <dbReference type="Rhea" id="RHEA:16793"/>
        <dbReference type="ChEBI" id="CHEBI:15378"/>
        <dbReference type="ChEBI" id="CHEBI:16526"/>
        <dbReference type="ChEBI" id="CHEBI:59458"/>
        <dbReference type="ChEBI" id="CHEBI:61723"/>
        <dbReference type="EC" id="4.1.1.36"/>
    </reaction>
</comment>
<evidence type="ECO:0000256" key="1">
    <source>
        <dbReference type="ARBA" id="ARBA00022793"/>
    </source>
</evidence>